<dbReference type="SUPFAM" id="SSF52540">
    <property type="entry name" value="P-loop containing nucleoside triphosphate hydrolases"/>
    <property type="match status" value="1"/>
</dbReference>
<dbReference type="GO" id="GO:0004386">
    <property type="term" value="F:helicase activity"/>
    <property type="evidence" value="ECO:0007669"/>
    <property type="project" value="UniProtKB-KW"/>
</dbReference>
<evidence type="ECO:0000313" key="2">
    <source>
        <dbReference type="EMBL" id="PNG99111.1"/>
    </source>
</evidence>
<dbReference type="GO" id="GO:0005524">
    <property type="term" value="F:ATP binding"/>
    <property type="evidence" value="ECO:0007669"/>
    <property type="project" value="InterPro"/>
</dbReference>
<keyword evidence="2" id="KW-0378">Hydrolase</keyword>
<feature type="non-terminal residue" evidence="2">
    <location>
        <position position="1"/>
    </location>
</feature>
<name>A0A2J7ZFR0_9CHLO</name>
<dbReference type="InterPro" id="IPR038718">
    <property type="entry name" value="SNF2-like_sf"/>
</dbReference>
<gene>
    <name evidence="2" type="ORF">TSOC_015116</name>
</gene>
<keyword evidence="3" id="KW-1185">Reference proteome</keyword>
<dbReference type="PANTHER" id="PTHR10799">
    <property type="entry name" value="SNF2/RAD54 HELICASE FAMILY"/>
    <property type="match status" value="1"/>
</dbReference>
<dbReference type="Proteomes" id="UP000236333">
    <property type="component" value="Unassembled WGS sequence"/>
</dbReference>
<dbReference type="OrthoDB" id="372624at2759"/>
<evidence type="ECO:0000259" key="1">
    <source>
        <dbReference type="Pfam" id="PF00176"/>
    </source>
</evidence>
<sequence length="56" mass="6494">VMALIAYLIEKKNCFGPHLIIVPNAVMVNWKSELCKWLPGVRCVYYVGSREERARK</sequence>
<protein>
    <submittedName>
        <fullName evidence="2">ATP-dependent helicase BRM</fullName>
    </submittedName>
</protein>
<keyword evidence="2" id="KW-0067">ATP-binding</keyword>
<comment type="caution">
    <text evidence="2">The sequence shown here is derived from an EMBL/GenBank/DDBJ whole genome shotgun (WGS) entry which is preliminary data.</text>
</comment>
<keyword evidence="2" id="KW-0547">Nucleotide-binding</keyword>
<dbReference type="Gene3D" id="3.40.50.10810">
    <property type="entry name" value="Tandem AAA-ATPase domain"/>
    <property type="match status" value="1"/>
</dbReference>
<proteinExistence type="predicted"/>
<evidence type="ECO:0000313" key="3">
    <source>
        <dbReference type="Proteomes" id="UP000236333"/>
    </source>
</evidence>
<dbReference type="EMBL" id="PGGS01004066">
    <property type="protein sequence ID" value="PNG99111.1"/>
    <property type="molecule type" value="Genomic_DNA"/>
</dbReference>
<dbReference type="InterPro" id="IPR027417">
    <property type="entry name" value="P-loop_NTPase"/>
</dbReference>
<organism evidence="2 3">
    <name type="scientific">Tetrabaena socialis</name>
    <dbReference type="NCBI Taxonomy" id="47790"/>
    <lineage>
        <taxon>Eukaryota</taxon>
        <taxon>Viridiplantae</taxon>
        <taxon>Chlorophyta</taxon>
        <taxon>core chlorophytes</taxon>
        <taxon>Chlorophyceae</taxon>
        <taxon>CS clade</taxon>
        <taxon>Chlamydomonadales</taxon>
        <taxon>Tetrabaenaceae</taxon>
        <taxon>Tetrabaena</taxon>
    </lineage>
</organism>
<dbReference type="Pfam" id="PF00176">
    <property type="entry name" value="SNF2-rel_dom"/>
    <property type="match status" value="1"/>
</dbReference>
<dbReference type="InterPro" id="IPR000330">
    <property type="entry name" value="SNF2_N"/>
</dbReference>
<reference evidence="2 3" key="1">
    <citation type="journal article" date="2017" name="Mol. Biol. Evol.">
        <title>The 4-celled Tetrabaena socialis nuclear genome reveals the essential components for genetic control of cell number at the origin of multicellularity in the volvocine lineage.</title>
        <authorList>
            <person name="Featherston J."/>
            <person name="Arakaki Y."/>
            <person name="Hanschen E.R."/>
            <person name="Ferris P.J."/>
            <person name="Michod R.E."/>
            <person name="Olson B.J.S.C."/>
            <person name="Nozaki H."/>
            <person name="Durand P.M."/>
        </authorList>
    </citation>
    <scope>NUCLEOTIDE SEQUENCE [LARGE SCALE GENOMIC DNA]</scope>
    <source>
        <strain evidence="2 3">NIES-571</strain>
    </source>
</reference>
<keyword evidence="2" id="KW-0347">Helicase</keyword>
<accession>A0A2J7ZFR0</accession>
<feature type="domain" description="SNF2 N-terminal" evidence="1">
    <location>
        <begin position="2"/>
        <end position="53"/>
    </location>
</feature>
<dbReference type="AlphaFoldDB" id="A0A2J7ZFR0"/>